<dbReference type="PROSITE" id="PS52029">
    <property type="entry name" value="LD_TPASE"/>
    <property type="match status" value="1"/>
</dbReference>
<keyword evidence="4 6" id="KW-0573">Peptidoglycan synthesis</keyword>
<feature type="active site" description="Nucleophile" evidence="6">
    <location>
        <position position="197"/>
    </location>
</feature>
<evidence type="ECO:0000256" key="1">
    <source>
        <dbReference type="ARBA" id="ARBA00004752"/>
    </source>
</evidence>
<gene>
    <name evidence="8" type="ORF">HMPREF1705_04073</name>
</gene>
<organism evidence="8 9">
    <name type="scientific">Acetomicrobium hydrogeniformans ATCC BAA-1850</name>
    <dbReference type="NCBI Taxonomy" id="592015"/>
    <lineage>
        <taxon>Bacteria</taxon>
        <taxon>Thermotogati</taxon>
        <taxon>Synergistota</taxon>
        <taxon>Synergistia</taxon>
        <taxon>Synergistales</taxon>
        <taxon>Acetomicrobiaceae</taxon>
        <taxon>Acetomicrobium</taxon>
    </lineage>
</organism>
<feature type="active site" description="Proton donor/acceptor" evidence="6">
    <location>
        <position position="179"/>
    </location>
</feature>
<sequence>MLIKYIIMQYKKIKITYCLFLKSLIICLFLYMFTLCNVSNAEATYRLAENDLIQMAVNYFSLVQGTSVVEFSEVMLSLNVPPSDLAKITWVCSKKEHVLLALSETDKVIYGGWMVATGRNPGQKLKVGDMRTPEGVFYVKSIEDSSFWGSYVDKATKERIGYGPYFIRLETGWKGIGIHGTDDEHLHEIGTDASHGCIRMANDDLLEVVSMSMKGQKVVILESLN</sequence>
<evidence type="ECO:0000256" key="2">
    <source>
        <dbReference type="ARBA" id="ARBA00022679"/>
    </source>
</evidence>
<accession>A0A0T5X8W2</accession>
<evidence type="ECO:0000256" key="6">
    <source>
        <dbReference type="PROSITE-ProRule" id="PRU01373"/>
    </source>
</evidence>
<dbReference type="GO" id="GO:0018104">
    <property type="term" value="P:peptidoglycan-protein cross-linking"/>
    <property type="evidence" value="ECO:0007669"/>
    <property type="project" value="TreeGrafter"/>
</dbReference>
<dbReference type="GO" id="GO:0071555">
    <property type="term" value="P:cell wall organization"/>
    <property type="evidence" value="ECO:0007669"/>
    <property type="project" value="UniProtKB-UniRule"/>
</dbReference>
<dbReference type="PANTHER" id="PTHR30582">
    <property type="entry name" value="L,D-TRANSPEPTIDASE"/>
    <property type="match status" value="1"/>
</dbReference>
<comment type="pathway">
    <text evidence="1 6">Cell wall biogenesis; peptidoglycan biosynthesis.</text>
</comment>
<evidence type="ECO:0000256" key="5">
    <source>
        <dbReference type="ARBA" id="ARBA00023316"/>
    </source>
</evidence>
<dbReference type="InterPro" id="IPR005490">
    <property type="entry name" value="LD_TPept_cat_dom"/>
</dbReference>
<comment type="caution">
    <text evidence="8">The sequence shown here is derived from an EMBL/GenBank/DDBJ whole genome shotgun (WGS) entry which is preliminary data.</text>
</comment>
<dbReference type="Gene3D" id="2.40.440.10">
    <property type="entry name" value="L,D-transpeptidase catalytic domain-like"/>
    <property type="match status" value="1"/>
</dbReference>
<keyword evidence="9" id="KW-1185">Reference proteome</keyword>
<dbReference type="GO" id="GO:0071972">
    <property type="term" value="F:peptidoglycan L,D-transpeptidase activity"/>
    <property type="evidence" value="ECO:0007669"/>
    <property type="project" value="TreeGrafter"/>
</dbReference>
<dbReference type="Proteomes" id="UP000005273">
    <property type="component" value="Unassembled WGS sequence"/>
</dbReference>
<dbReference type="AlphaFoldDB" id="A0A0T5X8W2"/>
<dbReference type="InterPro" id="IPR038063">
    <property type="entry name" value="Transpep_catalytic_dom"/>
</dbReference>
<dbReference type="SUPFAM" id="SSF141523">
    <property type="entry name" value="L,D-transpeptidase catalytic domain-like"/>
    <property type="match status" value="1"/>
</dbReference>
<evidence type="ECO:0000256" key="4">
    <source>
        <dbReference type="ARBA" id="ARBA00022984"/>
    </source>
</evidence>
<dbReference type="STRING" id="592015.HMPREF1705_04073"/>
<evidence type="ECO:0000259" key="7">
    <source>
        <dbReference type="PROSITE" id="PS52029"/>
    </source>
</evidence>
<dbReference type="GO" id="GO:0016740">
    <property type="term" value="F:transferase activity"/>
    <property type="evidence" value="ECO:0007669"/>
    <property type="project" value="UniProtKB-KW"/>
</dbReference>
<evidence type="ECO:0000313" key="8">
    <source>
        <dbReference type="EMBL" id="KRT34826.1"/>
    </source>
</evidence>
<dbReference type="EMBL" id="ACJX03000001">
    <property type="protein sequence ID" value="KRT34826.1"/>
    <property type="molecule type" value="Genomic_DNA"/>
</dbReference>
<dbReference type="CDD" id="cd16913">
    <property type="entry name" value="YkuD_like"/>
    <property type="match status" value="1"/>
</dbReference>
<protein>
    <submittedName>
        <fullName evidence="8">ErfK/YbiS/YcfS/YnhG</fullName>
    </submittedName>
</protein>
<dbReference type="InterPro" id="IPR050979">
    <property type="entry name" value="LD-transpeptidase"/>
</dbReference>
<feature type="domain" description="L,D-TPase catalytic" evidence="7">
    <location>
        <begin position="89"/>
        <end position="221"/>
    </location>
</feature>
<proteinExistence type="predicted"/>
<dbReference type="UniPathway" id="UPA00219"/>
<evidence type="ECO:0000313" key="9">
    <source>
        <dbReference type="Proteomes" id="UP000005273"/>
    </source>
</evidence>
<name>A0A0T5X8W2_9BACT</name>
<dbReference type="Pfam" id="PF03734">
    <property type="entry name" value="YkuD"/>
    <property type="match status" value="1"/>
</dbReference>
<keyword evidence="5 6" id="KW-0961">Cell wall biogenesis/degradation</keyword>
<evidence type="ECO:0000256" key="3">
    <source>
        <dbReference type="ARBA" id="ARBA00022960"/>
    </source>
</evidence>
<dbReference type="GO" id="GO:0008360">
    <property type="term" value="P:regulation of cell shape"/>
    <property type="evidence" value="ECO:0007669"/>
    <property type="project" value="UniProtKB-UniRule"/>
</dbReference>
<reference evidence="9" key="1">
    <citation type="submission" date="2012-09" db="EMBL/GenBank/DDBJ databases">
        <authorList>
            <person name="Weinstock G."/>
            <person name="Sodergren E."/>
            <person name="Clifton S."/>
            <person name="Fulton L."/>
            <person name="Fulton B."/>
            <person name="Courtney L."/>
            <person name="Fronick C."/>
            <person name="Harrison M."/>
            <person name="Strong C."/>
            <person name="Farmer C."/>
            <person name="Delehaunty K."/>
            <person name="Markovic C."/>
            <person name="Hall O."/>
            <person name="Minx P."/>
            <person name="Tomlinson C."/>
            <person name="Mitreva M."/>
            <person name="Nelson J."/>
            <person name="Hou S."/>
            <person name="Wollam A."/>
            <person name="Pepin K.H."/>
            <person name="Johnson M."/>
            <person name="Bhonagiri V."/>
            <person name="Nash W.E."/>
            <person name="Suruliraj S."/>
            <person name="Warren W."/>
            <person name="Chinwalla A."/>
            <person name="Mardis E.R."/>
            <person name="Wilson R.K."/>
        </authorList>
    </citation>
    <scope>NUCLEOTIDE SEQUENCE [LARGE SCALE GENOMIC DNA]</scope>
    <source>
        <strain evidence="9">OS1</strain>
    </source>
</reference>
<dbReference type="eggNOG" id="COG1376">
    <property type="taxonomic scope" value="Bacteria"/>
</dbReference>
<keyword evidence="3 6" id="KW-0133">Cell shape</keyword>
<dbReference type="GO" id="GO:0005576">
    <property type="term" value="C:extracellular region"/>
    <property type="evidence" value="ECO:0007669"/>
    <property type="project" value="TreeGrafter"/>
</dbReference>
<keyword evidence="2" id="KW-0808">Transferase</keyword>